<dbReference type="OrthoDB" id="5572369at2"/>
<dbReference type="RefSeq" id="WP_087619027.1">
    <property type="nucleotide sequence ID" value="NZ_NEXX01000001.1"/>
</dbReference>
<evidence type="ECO:0000313" key="1">
    <source>
        <dbReference type="EMBL" id="OUY08387.1"/>
    </source>
</evidence>
<organism evidence="1 2">
    <name type="scientific">Acinetobacter populi</name>
    <dbReference type="NCBI Taxonomy" id="1582270"/>
    <lineage>
        <taxon>Bacteria</taxon>
        <taxon>Pseudomonadati</taxon>
        <taxon>Pseudomonadota</taxon>
        <taxon>Gammaproteobacteria</taxon>
        <taxon>Moraxellales</taxon>
        <taxon>Moraxellaceae</taxon>
        <taxon>Acinetobacter</taxon>
    </lineage>
</organism>
<name>A0A1Z9Z1T5_9GAMM</name>
<dbReference type="AlphaFoldDB" id="A0A1Z9Z1T5"/>
<evidence type="ECO:0000313" key="2">
    <source>
        <dbReference type="Proteomes" id="UP000196536"/>
    </source>
</evidence>
<comment type="caution">
    <text evidence="1">The sequence shown here is derived from an EMBL/GenBank/DDBJ whole genome shotgun (WGS) entry which is preliminary data.</text>
</comment>
<gene>
    <name evidence="1" type="ORF">CAP51_01840</name>
</gene>
<reference evidence="1 2" key="1">
    <citation type="submission" date="2017-05" db="EMBL/GenBank/DDBJ databases">
        <title>Acinetobacter populi ANC 5415 (= PBJ7), whole genome shotgun sequencing project.</title>
        <authorList>
            <person name="Nemec A."/>
            <person name="Radolfova-Krizova L."/>
        </authorList>
    </citation>
    <scope>NUCLEOTIDE SEQUENCE [LARGE SCALE GENOMIC DNA]</scope>
    <source>
        <strain evidence="1 2">PBJ7</strain>
    </source>
</reference>
<keyword evidence="2" id="KW-1185">Reference proteome</keyword>
<dbReference type="EMBL" id="NEXX01000001">
    <property type="protein sequence ID" value="OUY08387.1"/>
    <property type="molecule type" value="Genomic_DNA"/>
</dbReference>
<accession>A0A1Z9Z1T5</accession>
<protein>
    <submittedName>
        <fullName evidence="1">Uncharacterized protein</fullName>
    </submittedName>
</protein>
<dbReference type="Proteomes" id="UP000196536">
    <property type="component" value="Unassembled WGS sequence"/>
</dbReference>
<proteinExistence type="predicted"/>
<sequence length="61" mass="7217">MSDLSIKQRVLLTIEKLPENVDIESMMYELYVLENIQKGQNDIQNHQIITVDQLLQDIESW</sequence>